<proteinExistence type="predicted"/>
<keyword evidence="3" id="KW-1185">Reference proteome</keyword>
<protein>
    <recommendedName>
        <fullName evidence="1">DUF5753 domain-containing protein</fullName>
    </recommendedName>
</protein>
<sequence>MTGTTHKIGLRNLLQTNEYAHALISSDTTFIPQAQVKQRVDVRMRRQERLTDDEPLHLKAVVSEAALRQKIGGTDVLRGQLEHLADLIDHHPTIDIRFIPFDATGGIHSGATFYLLSFHSTLLPTMGWYESPGPSGLLEDANSVQSLEVSHELAEHVALSREDSRTLIEAQLRRIR</sequence>
<evidence type="ECO:0000313" key="3">
    <source>
        <dbReference type="Proteomes" id="UP000438448"/>
    </source>
</evidence>
<dbReference type="Proteomes" id="UP000438448">
    <property type="component" value="Unassembled WGS sequence"/>
</dbReference>
<dbReference type="InterPro" id="IPR043917">
    <property type="entry name" value="DUF5753"/>
</dbReference>
<name>A0A7K0D8F8_9NOCA</name>
<evidence type="ECO:0000313" key="2">
    <source>
        <dbReference type="EMBL" id="MQY21582.1"/>
    </source>
</evidence>
<evidence type="ECO:0000259" key="1">
    <source>
        <dbReference type="Pfam" id="PF19054"/>
    </source>
</evidence>
<reference evidence="2 3" key="1">
    <citation type="submission" date="2019-10" db="EMBL/GenBank/DDBJ databases">
        <title>Nocardia macrotermitis sp. nov. and Nocardia aurantia sp. nov., isolated from the gut of fungus growing-termite Macrotermes natalensis.</title>
        <authorList>
            <person name="Benndorf R."/>
            <person name="Schwitalla J."/>
            <person name="Martin K."/>
            <person name="De Beer W."/>
            <person name="Kaster A.-K."/>
            <person name="Vollmers J."/>
            <person name="Poulsen M."/>
            <person name="Beemelmanns C."/>
        </authorList>
    </citation>
    <scope>NUCLEOTIDE SEQUENCE [LARGE SCALE GENOMIC DNA]</scope>
    <source>
        <strain evidence="2 3">RB20</strain>
    </source>
</reference>
<dbReference type="Pfam" id="PF19054">
    <property type="entry name" value="DUF5753"/>
    <property type="match status" value="1"/>
</dbReference>
<gene>
    <name evidence="2" type="ORF">NRB20_46950</name>
</gene>
<comment type="caution">
    <text evidence="2">The sequence shown here is derived from an EMBL/GenBank/DDBJ whole genome shotgun (WGS) entry which is preliminary data.</text>
</comment>
<feature type="domain" description="DUF5753" evidence="1">
    <location>
        <begin position="12"/>
        <end position="169"/>
    </location>
</feature>
<organism evidence="2 3">
    <name type="scientific">Nocardia macrotermitis</name>
    <dbReference type="NCBI Taxonomy" id="2585198"/>
    <lineage>
        <taxon>Bacteria</taxon>
        <taxon>Bacillati</taxon>
        <taxon>Actinomycetota</taxon>
        <taxon>Actinomycetes</taxon>
        <taxon>Mycobacteriales</taxon>
        <taxon>Nocardiaceae</taxon>
        <taxon>Nocardia</taxon>
    </lineage>
</organism>
<dbReference type="EMBL" id="WEGK01000010">
    <property type="protein sequence ID" value="MQY21582.1"/>
    <property type="molecule type" value="Genomic_DNA"/>
</dbReference>
<accession>A0A7K0D8F8</accession>
<dbReference type="AlphaFoldDB" id="A0A7K0D8F8"/>